<reference evidence="1 2" key="1">
    <citation type="journal article" date="2022" name="Nat. Ecol. Evol.">
        <title>A masculinizing supergene underlies an exaggerated male reproductive morph in a spider.</title>
        <authorList>
            <person name="Hendrickx F."/>
            <person name="De Corte Z."/>
            <person name="Sonet G."/>
            <person name="Van Belleghem S.M."/>
            <person name="Kostlbacher S."/>
            <person name="Vangestel C."/>
        </authorList>
    </citation>
    <scope>NUCLEOTIDE SEQUENCE [LARGE SCALE GENOMIC DNA]</scope>
    <source>
        <strain evidence="1">W744_W776</strain>
    </source>
</reference>
<dbReference type="Proteomes" id="UP000827092">
    <property type="component" value="Unassembled WGS sequence"/>
</dbReference>
<organism evidence="1 2">
    <name type="scientific">Oedothorax gibbosus</name>
    <dbReference type="NCBI Taxonomy" id="931172"/>
    <lineage>
        <taxon>Eukaryota</taxon>
        <taxon>Metazoa</taxon>
        <taxon>Ecdysozoa</taxon>
        <taxon>Arthropoda</taxon>
        <taxon>Chelicerata</taxon>
        <taxon>Arachnida</taxon>
        <taxon>Araneae</taxon>
        <taxon>Araneomorphae</taxon>
        <taxon>Entelegynae</taxon>
        <taxon>Araneoidea</taxon>
        <taxon>Linyphiidae</taxon>
        <taxon>Erigoninae</taxon>
        <taxon>Oedothorax</taxon>
    </lineage>
</organism>
<protein>
    <submittedName>
        <fullName evidence="1">Uncharacterized protein</fullName>
    </submittedName>
</protein>
<dbReference type="AlphaFoldDB" id="A0AAV6TW30"/>
<name>A0AAV6TW30_9ARAC</name>
<accession>A0AAV6TW30</accession>
<dbReference type="EMBL" id="JAFNEN010000938">
    <property type="protein sequence ID" value="KAG8175949.1"/>
    <property type="molecule type" value="Genomic_DNA"/>
</dbReference>
<proteinExistence type="predicted"/>
<sequence length="76" mass="8929">MNNHLKNQHKAIISRNFMTAETAYNPPTTTTNHAELKGSKLDHRLLEQYIHPEFQRLTSQRLKILLKHNQNVPENN</sequence>
<evidence type="ECO:0000313" key="1">
    <source>
        <dbReference type="EMBL" id="KAG8175949.1"/>
    </source>
</evidence>
<gene>
    <name evidence="1" type="ORF">JTE90_026933</name>
</gene>
<keyword evidence="2" id="KW-1185">Reference proteome</keyword>
<evidence type="ECO:0000313" key="2">
    <source>
        <dbReference type="Proteomes" id="UP000827092"/>
    </source>
</evidence>
<comment type="caution">
    <text evidence="1">The sequence shown here is derived from an EMBL/GenBank/DDBJ whole genome shotgun (WGS) entry which is preliminary data.</text>
</comment>